<dbReference type="InterPro" id="IPR013083">
    <property type="entry name" value="Znf_RING/FYVE/PHD"/>
</dbReference>
<keyword evidence="4" id="KW-1185">Reference proteome</keyword>
<reference evidence="3" key="1">
    <citation type="submission" date="2019-09" db="EMBL/GenBank/DDBJ databases">
        <title>Draft genome information of white flower Hibiscus syriacus.</title>
        <authorList>
            <person name="Kim Y.-M."/>
        </authorList>
    </citation>
    <scope>NUCLEOTIDE SEQUENCE [LARGE SCALE GENOMIC DNA]</scope>
    <source>
        <strain evidence="3">YM2019G1</strain>
    </source>
</reference>
<dbReference type="EMBL" id="VEPZ02000933">
    <property type="protein sequence ID" value="KAE8710138.1"/>
    <property type="molecule type" value="Genomic_DNA"/>
</dbReference>
<dbReference type="AlphaFoldDB" id="A0A6A3B2N7"/>
<dbReference type="SUPFAM" id="SSF57850">
    <property type="entry name" value="RING/U-box"/>
    <property type="match status" value="1"/>
</dbReference>
<accession>A0A6A3B2N7</accession>
<evidence type="ECO:0000313" key="4">
    <source>
        <dbReference type="Proteomes" id="UP000436088"/>
    </source>
</evidence>
<evidence type="ECO:0000256" key="1">
    <source>
        <dbReference type="PROSITE-ProRule" id="PRU00175"/>
    </source>
</evidence>
<gene>
    <name evidence="3" type="ORF">F3Y22_tig00110327pilonHSYRG00071</name>
</gene>
<dbReference type="Proteomes" id="UP000436088">
    <property type="component" value="Unassembled WGS sequence"/>
</dbReference>
<keyword evidence="1" id="KW-0862">Zinc</keyword>
<dbReference type="Gene3D" id="3.30.40.10">
    <property type="entry name" value="Zinc/RING finger domain, C3HC4 (zinc finger)"/>
    <property type="match status" value="1"/>
</dbReference>
<comment type="caution">
    <text evidence="3">The sequence shown here is derived from an EMBL/GenBank/DDBJ whole genome shotgun (WGS) entry which is preliminary data.</text>
</comment>
<dbReference type="InterPro" id="IPR001841">
    <property type="entry name" value="Znf_RING"/>
</dbReference>
<protein>
    <submittedName>
        <fullName evidence="3">Ubiquitin-like superfamily protein</fullName>
    </submittedName>
</protein>
<dbReference type="PROSITE" id="PS50089">
    <property type="entry name" value="ZF_RING_2"/>
    <property type="match status" value="1"/>
</dbReference>
<sequence length="235" mass="26198">MASSIISLPASNLRSGICLPSFPRTLVCLVRKAVESESAGPPIGLKRFINGAGKARMLCGVLLSNEPLAMRFAIREHDKLERRALPTVERSLNIFLFHNGAGTTCKNVGFNTVIHLDLTIASSPTFTPCSHFYRYPSVMSIKSASSDTTAAAPTKTKSRRLLVLYAYVKSKKTMRCNHLFHKVCLDRWLGYSYSSTCPVCRTLLTPAKLVADVEVLVFDCFGFYSDHLRDSWWLR</sequence>
<dbReference type="PANTHER" id="PTHR47662:SF1">
    <property type="entry name" value="RING-TYPE DOMAIN-CONTAINING PROTEIN"/>
    <property type="match status" value="1"/>
</dbReference>
<dbReference type="GO" id="GO:0008270">
    <property type="term" value="F:zinc ion binding"/>
    <property type="evidence" value="ECO:0007669"/>
    <property type="project" value="UniProtKB-KW"/>
</dbReference>
<evidence type="ECO:0000313" key="3">
    <source>
        <dbReference type="EMBL" id="KAE8710138.1"/>
    </source>
</evidence>
<dbReference type="Pfam" id="PF13639">
    <property type="entry name" value="zf-RING_2"/>
    <property type="match status" value="1"/>
</dbReference>
<keyword evidence="1" id="KW-0479">Metal-binding</keyword>
<organism evidence="3 4">
    <name type="scientific">Hibiscus syriacus</name>
    <name type="common">Rose of Sharon</name>
    <dbReference type="NCBI Taxonomy" id="106335"/>
    <lineage>
        <taxon>Eukaryota</taxon>
        <taxon>Viridiplantae</taxon>
        <taxon>Streptophyta</taxon>
        <taxon>Embryophyta</taxon>
        <taxon>Tracheophyta</taxon>
        <taxon>Spermatophyta</taxon>
        <taxon>Magnoliopsida</taxon>
        <taxon>eudicotyledons</taxon>
        <taxon>Gunneridae</taxon>
        <taxon>Pentapetalae</taxon>
        <taxon>rosids</taxon>
        <taxon>malvids</taxon>
        <taxon>Malvales</taxon>
        <taxon>Malvaceae</taxon>
        <taxon>Malvoideae</taxon>
        <taxon>Hibiscus</taxon>
    </lineage>
</organism>
<keyword evidence="1" id="KW-0863">Zinc-finger</keyword>
<evidence type="ECO:0000259" key="2">
    <source>
        <dbReference type="PROSITE" id="PS50089"/>
    </source>
</evidence>
<proteinExistence type="predicted"/>
<dbReference type="PANTHER" id="PTHR47662">
    <property type="entry name" value="RING-TYPE DOMAIN-CONTAINING PROTEIN"/>
    <property type="match status" value="1"/>
</dbReference>
<name>A0A6A3B2N7_HIBSY</name>
<feature type="domain" description="RING-type" evidence="2">
    <location>
        <begin position="176"/>
        <end position="201"/>
    </location>
</feature>